<dbReference type="InterPro" id="IPR016092">
    <property type="entry name" value="ATAP"/>
</dbReference>
<reference evidence="2 3" key="1">
    <citation type="submission" date="2024-09" db="EMBL/GenBank/DDBJ databases">
        <authorList>
            <person name="Sun Q."/>
            <person name="Mori K."/>
        </authorList>
    </citation>
    <scope>NUCLEOTIDE SEQUENCE [LARGE SCALE GENOMIC DNA]</scope>
    <source>
        <strain evidence="2 3">KCTC 23279</strain>
    </source>
</reference>
<protein>
    <submittedName>
        <fullName evidence="2">HesB/IscA family protein</fullName>
    </submittedName>
</protein>
<organism evidence="2 3">
    <name type="scientific">Rhodopseudomonas telluris</name>
    <dbReference type="NCBI Taxonomy" id="644215"/>
    <lineage>
        <taxon>Bacteria</taxon>
        <taxon>Pseudomonadati</taxon>
        <taxon>Pseudomonadota</taxon>
        <taxon>Alphaproteobacteria</taxon>
        <taxon>Hyphomicrobiales</taxon>
        <taxon>Nitrobacteraceae</taxon>
        <taxon>Rhodopseudomonas</taxon>
    </lineage>
</organism>
<feature type="domain" description="Core" evidence="1">
    <location>
        <begin position="1"/>
        <end position="94"/>
    </location>
</feature>
<comment type="caution">
    <text evidence="2">The sequence shown here is derived from an EMBL/GenBank/DDBJ whole genome shotgun (WGS) entry which is preliminary data.</text>
</comment>
<dbReference type="Proteomes" id="UP001589775">
    <property type="component" value="Unassembled WGS sequence"/>
</dbReference>
<dbReference type="InterPro" id="IPR035903">
    <property type="entry name" value="HesB-like_dom_sf"/>
</dbReference>
<dbReference type="NCBIfam" id="TIGR00049">
    <property type="entry name" value="iron-sulfur cluster assembly accessory protein"/>
    <property type="match status" value="1"/>
</dbReference>
<dbReference type="EMBL" id="JBHLWM010000001">
    <property type="protein sequence ID" value="MFC0239203.1"/>
    <property type="molecule type" value="Genomic_DNA"/>
</dbReference>
<dbReference type="InterPro" id="IPR000361">
    <property type="entry name" value="ATAP_core_dom"/>
</dbReference>
<evidence type="ECO:0000313" key="3">
    <source>
        <dbReference type="Proteomes" id="UP001589775"/>
    </source>
</evidence>
<proteinExistence type="predicted"/>
<evidence type="ECO:0000259" key="1">
    <source>
        <dbReference type="Pfam" id="PF01521"/>
    </source>
</evidence>
<name>A0ABV6ELV1_9BRAD</name>
<sequence>MDLNLTEAAETFIRRMLRFSGGAGGFRLVVTSGGCSGLSATFDVEAAPQAGDVVAERGDYRLFLPQASAELLAGITIDFRDSMASTGFVFIDPNPSSCKCSGDSAPAKAPLVQLGEF</sequence>
<dbReference type="Gene3D" id="2.60.300.12">
    <property type="entry name" value="HesB-like domain"/>
    <property type="match status" value="1"/>
</dbReference>
<dbReference type="Pfam" id="PF01521">
    <property type="entry name" value="Fe-S_biosyn"/>
    <property type="match status" value="1"/>
</dbReference>
<evidence type="ECO:0000313" key="2">
    <source>
        <dbReference type="EMBL" id="MFC0239203.1"/>
    </source>
</evidence>
<dbReference type="RefSeq" id="WP_378383793.1">
    <property type="nucleotide sequence ID" value="NZ_JBHLWM010000001.1"/>
</dbReference>
<accession>A0ABV6ELV1</accession>
<dbReference type="PANTHER" id="PTHR43011:SF1">
    <property type="entry name" value="IRON-SULFUR CLUSTER ASSEMBLY 2 HOMOLOG, MITOCHONDRIAL"/>
    <property type="match status" value="1"/>
</dbReference>
<gene>
    <name evidence="2" type="ORF">ACFFJ6_01940</name>
</gene>
<dbReference type="PANTHER" id="PTHR43011">
    <property type="entry name" value="IRON-SULFUR CLUSTER ASSEMBLY 2 HOMOLOG, MITOCHONDRIAL"/>
    <property type="match status" value="1"/>
</dbReference>
<dbReference type="SUPFAM" id="SSF89360">
    <property type="entry name" value="HesB-like domain"/>
    <property type="match status" value="1"/>
</dbReference>
<keyword evidence="3" id="KW-1185">Reference proteome</keyword>